<dbReference type="RefSeq" id="WP_111360711.1">
    <property type="nucleotide sequence ID" value="NZ_NHSK01000075.1"/>
</dbReference>
<dbReference type="GO" id="GO:0015716">
    <property type="term" value="P:organic phosphonate transport"/>
    <property type="evidence" value="ECO:0007669"/>
    <property type="project" value="InterPro"/>
</dbReference>
<dbReference type="EMBL" id="NPEU01000851">
    <property type="protein sequence ID" value="RAI27303.1"/>
    <property type="molecule type" value="Genomic_DNA"/>
</dbReference>
<organism evidence="1 2">
    <name type="scientific">Rhodoplanes elegans</name>
    <dbReference type="NCBI Taxonomy" id="29408"/>
    <lineage>
        <taxon>Bacteria</taxon>
        <taxon>Pseudomonadati</taxon>
        <taxon>Pseudomonadota</taxon>
        <taxon>Alphaproteobacteria</taxon>
        <taxon>Hyphomicrobiales</taxon>
        <taxon>Nitrobacteraceae</taxon>
        <taxon>Rhodoplanes</taxon>
    </lineage>
</organism>
<dbReference type="InterPro" id="IPR009609">
    <property type="entry name" value="Phosphonate_metab_PhnG"/>
</dbReference>
<proteinExistence type="predicted"/>
<evidence type="ECO:0000313" key="2">
    <source>
        <dbReference type="Proteomes" id="UP000248863"/>
    </source>
</evidence>
<dbReference type="GO" id="GO:0016829">
    <property type="term" value="F:lyase activity"/>
    <property type="evidence" value="ECO:0007669"/>
    <property type="project" value="UniProtKB-KW"/>
</dbReference>
<accession>A0A327JPL7</accession>
<keyword evidence="1" id="KW-0456">Lyase</keyword>
<sequence length="138" mass="14646">MAVLVEAEAADIAARLDTLGPLPAHDDIRRPEAGLVMVQGRIGGDGRAFNLGEATVTRTAVRLAGGEVGFSCVLGRDGAKARLVALCDALMQSDLWRTAVETRVVAPLRETLEAAERTEAARTAATRVDFFTLVRGED</sequence>
<gene>
    <name evidence="1" type="primary">phnG</name>
    <name evidence="1" type="ORF">CH338_30170</name>
</gene>
<reference evidence="1 2" key="1">
    <citation type="submission" date="2017-07" db="EMBL/GenBank/DDBJ databases">
        <title>Draft Genome Sequences of Select Purple Nonsulfur Bacteria.</title>
        <authorList>
            <person name="Lasarre B."/>
            <person name="Mckinlay J.B."/>
        </authorList>
    </citation>
    <scope>NUCLEOTIDE SEQUENCE [LARGE SCALE GENOMIC DNA]</scope>
    <source>
        <strain evidence="1 2">DSM 11907</strain>
    </source>
</reference>
<dbReference type="Pfam" id="PF06754">
    <property type="entry name" value="PhnG"/>
    <property type="match status" value="1"/>
</dbReference>
<evidence type="ECO:0000313" key="1">
    <source>
        <dbReference type="EMBL" id="RAI27303.1"/>
    </source>
</evidence>
<dbReference type="NCBIfam" id="TIGR03293">
    <property type="entry name" value="PhnG_redo"/>
    <property type="match status" value="1"/>
</dbReference>
<dbReference type="GO" id="GO:0019634">
    <property type="term" value="P:organic phosphonate metabolic process"/>
    <property type="evidence" value="ECO:0007669"/>
    <property type="project" value="InterPro"/>
</dbReference>
<keyword evidence="2" id="KW-1185">Reference proteome</keyword>
<name>A0A327JPL7_9BRAD</name>
<comment type="caution">
    <text evidence="1">The sequence shown here is derived from an EMBL/GenBank/DDBJ whole genome shotgun (WGS) entry which is preliminary data.</text>
</comment>
<dbReference type="OrthoDB" id="530475at2"/>
<dbReference type="Proteomes" id="UP000248863">
    <property type="component" value="Unassembled WGS sequence"/>
</dbReference>
<protein>
    <submittedName>
        <fullName evidence="1">Phosphonate C-P lyase system protein PhnG</fullName>
    </submittedName>
</protein>
<dbReference type="AlphaFoldDB" id="A0A327JPL7"/>